<dbReference type="PANTHER" id="PTHR35007:SF1">
    <property type="entry name" value="PILUS ASSEMBLY PROTEIN"/>
    <property type="match status" value="1"/>
</dbReference>
<keyword evidence="1" id="KW-0472">Membrane</keyword>
<dbReference type="AlphaFoldDB" id="A0A8J3FYD9"/>
<dbReference type="Proteomes" id="UP000637578">
    <property type="component" value="Unassembled WGS sequence"/>
</dbReference>
<feature type="transmembrane region" description="Helical" evidence="1">
    <location>
        <begin position="6"/>
        <end position="24"/>
    </location>
</feature>
<keyword evidence="1" id="KW-0812">Transmembrane</keyword>
<gene>
    <name evidence="2" type="ORF">GCM10012275_59780</name>
</gene>
<reference evidence="2" key="1">
    <citation type="journal article" date="2014" name="Int. J. Syst. Evol. Microbiol.">
        <title>Complete genome sequence of Corynebacterium casei LMG S-19264T (=DSM 44701T), isolated from a smear-ripened cheese.</title>
        <authorList>
            <consortium name="US DOE Joint Genome Institute (JGI-PGF)"/>
            <person name="Walter F."/>
            <person name="Albersmeier A."/>
            <person name="Kalinowski J."/>
            <person name="Ruckert C."/>
        </authorList>
    </citation>
    <scope>NUCLEOTIDE SEQUENCE</scope>
    <source>
        <strain evidence="2">CGMCC 4.5737</strain>
    </source>
</reference>
<feature type="transmembrane region" description="Helical" evidence="1">
    <location>
        <begin position="276"/>
        <end position="296"/>
    </location>
</feature>
<reference evidence="2" key="2">
    <citation type="submission" date="2020-09" db="EMBL/GenBank/DDBJ databases">
        <authorList>
            <person name="Sun Q."/>
            <person name="Zhou Y."/>
        </authorList>
    </citation>
    <scope>NUCLEOTIDE SEQUENCE</scope>
    <source>
        <strain evidence="2">CGMCC 4.5737</strain>
    </source>
</reference>
<evidence type="ECO:0000313" key="3">
    <source>
        <dbReference type="Proteomes" id="UP000637578"/>
    </source>
</evidence>
<feature type="transmembrane region" description="Helical" evidence="1">
    <location>
        <begin position="96"/>
        <end position="116"/>
    </location>
</feature>
<proteinExistence type="predicted"/>
<protein>
    <recommendedName>
        <fullName evidence="4">Type II secretion system protein GspF domain-containing protein</fullName>
    </recommendedName>
</protein>
<keyword evidence="1" id="KW-1133">Transmembrane helix</keyword>
<name>A0A8J3FYD9_9PSEU</name>
<dbReference type="EMBL" id="BMMK01000051">
    <property type="protein sequence ID" value="GGM81158.1"/>
    <property type="molecule type" value="Genomic_DNA"/>
</dbReference>
<organism evidence="2 3">
    <name type="scientific">Longimycelium tulufanense</name>
    <dbReference type="NCBI Taxonomy" id="907463"/>
    <lineage>
        <taxon>Bacteria</taxon>
        <taxon>Bacillati</taxon>
        <taxon>Actinomycetota</taxon>
        <taxon>Actinomycetes</taxon>
        <taxon>Pseudonocardiales</taxon>
        <taxon>Pseudonocardiaceae</taxon>
        <taxon>Longimycelium</taxon>
    </lineage>
</organism>
<sequence>MITTAVLLGAGVGLGLWALLVWLLPPRPSLGSALTAVRTPSRSRPTITVVDPTGWATRWGRPAVRPLRALGLPSERQRRDLLVLGRSPEALLAQKAALAVVGLFLPGVVQAALWAAGVSLPWQAPFIIGLVCGAGGFVLPDLDVHQQAKRRRASFRHALSAYLNLVRCALAGGAGVDGALTDAADIGQGWAFARIRQALTTARLTRTTPWNTLRQLGEELDIQELVELSSSVSLAGREGAKVRASLAAKAASMRTHELTEAEADAHAATERMSLPVICLFAGFLVFIAYPALATVLGSL</sequence>
<accession>A0A8J3FYD9</accession>
<feature type="transmembrane region" description="Helical" evidence="1">
    <location>
        <begin position="122"/>
        <end position="142"/>
    </location>
</feature>
<keyword evidence="3" id="KW-1185">Reference proteome</keyword>
<dbReference type="PANTHER" id="PTHR35007">
    <property type="entry name" value="INTEGRAL MEMBRANE PROTEIN-RELATED"/>
    <property type="match status" value="1"/>
</dbReference>
<dbReference type="GO" id="GO:0005886">
    <property type="term" value="C:plasma membrane"/>
    <property type="evidence" value="ECO:0007669"/>
    <property type="project" value="UniProtKB-SubCell"/>
</dbReference>
<evidence type="ECO:0008006" key="4">
    <source>
        <dbReference type="Google" id="ProtNLM"/>
    </source>
</evidence>
<comment type="caution">
    <text evidence="2">The sequence shown here is derived from an EMBL/GenBank/DDBJ whole genome shotgun (WGS) entry which is preliminary data.</text>
</comment>
<evidence type="ECO:0000313" key="2">
    <source>
        <dbReference type="EMBL" id="GGM81158.1"/>
    </source>
</evidence>
<evidence type="ECO:0000256" key="1">
    <source>
        <dbReference type="SAM" id="Phobius"/>
    </source>
</evidence>